<dbReference type="EMBL" id="BLZR01000001">
    <property type="protein sequence ID" value="GFP77986.1"/>
    <property type="molecule type" value="Genomic_DNA"/>
</dbReference>
<dbReference type="GO" id="GO:0016791">
    <property type="term" value="F:phosphatase activity"/>
    <property type="evidence" value="ECO:0007669"/>
    <property type="project" value="TreeGrafter"/>
</dbReference>
<comment type="similarity">
    <text evidence="1 2">Belongs to the metallophosphoesterase superfamily. YfcE family.</text>
</comment>
<keyword evidence="5" id="KW-1185">Reference proteome</keyword>
<evidence type="ECO:0000256" key="2">
    <source>
        <dbReference type="RuleBase" id="RU362039"/>
    </source>
</evidence>
<organism evidence="4 5">
    <name type="scientific">Clostridium fungisolvens</name>
    <dbReference type="NCBI Taxonomy" id="1604897"/>
    <lineage>
        <taxon>Bacteria</taxon>
        <taxon>Bacillati</taxon>
        <taxon>Bacillota</taxon>
        <taxon>Clostridia</taxon>
        <taxon>Eubacteriales</taxon>
        <taxon>Clostridiaceae</taxon>
        <taxon>Clostridium</taxon>
    </lineage>
</organism>
<dbReference type="InterPro" id="IPR029052">
    <property type="entry name" value="Metallo-depent_PP-like"/>
</dbReference>
<feature type="domain" description="Calcineurin-like phosphoesterase" evidence="3">
    <location>
        <begin position="1"/>
        <end position="192"/>
    </location>
</feature>
<dbReference type="GO" id="GO:0046872">
    <property type="term" value="F:metal ion binding"/>
    <property type="evidence" value="ECO:0007669"/>
    <property type="project" value="UniProtKB-KW"/>
</dbReference>
<evidence type="ECO:0000256" key="1">
    <source>
        <dbReference type="ARBA" id="ARBA00008950"/>
    </source>
</evidence>
<accession>A0A6V8SMJ1</accession>
<dbReference type="Proteomes" id="UP000580568">
    <property type="component" value="Unassembled WGS sequence"/>
</dbReference>
<protein>
    <recommendedName>
        <fullName evidence="2">Phosphoesterase</fullName>
        <ecNumber evidence="2">3.1.4.-</ecNumber>
    </recommendedName>
</protein>
<dbReference type="RefSeq" id="WP_183279310.1">
    <property type="nucleotide sequence ID" value="NZ_BLZR01000001.1"/>
</dbReference>
<gene>
    <name evidence="4" type="ORF">bsdtw1_04176</name>
</gene>
<dbReference type="Gene3D" id="3.60.21.10">
    <property type="match status" value="1"/>
</dbReference>
<comment type="cofactor">
    <cofactor evidence="2">
        <name>a divalent metal cation</name>
        <dbReference type="ChEBI" id="CHEBI:60240"/>
    </cofactor>
</comment>
<dbReference type="InterPro" id="IPR050126">
    <property type="entry name" value="Ap4A_hydrolase"/>
</dbReference>
<dbReference type="AlphaFoldDB" id="A0A6V8SMJ1"/>
<evidence type="ECO:0000313" key="5">
    <source>
        <dbReference type="Proteomes" id="UP000580568"/>
    </source>
</evidence>
<sequence>MRIAVISDIHSNLYALIRVIEDIDSQNIDTVICLGDLVGYGPQPNEVIAMIKRRSILCIKGNYDASVVDNGFTYIRDTNINSFSLPWTVDELRASNRYYLENLPDSISLKIDNKKILFVHGSPNKIDEYLYENNPDLDAIVDGMDEDILVCAHTHIPMVKQLKNKMIINGGSVGKPKNGSPDSTYAVIDISKGRSARAEIRKVSYEYKRIMKDMEMKKFPSSLIHSYETGCE</sequence>
<dbReference type="EC" id="3.1.4.-" evidence="2"/>
<keyword evidence="2" id="KW-0479">Metal-binding</keyword>
<dbReference type="InterPro" id="IPR011152">
    <property type="entry name" value="Pesterase_MJ0912"/>
</dbReference>
<proteinExistence type="inferred from homology"/>
<comment type="caution">
    <text evidence="4">The sequence shown here is derived from an EMBL/GenBank/DDBJ whole genome shotgun (WGS) entry which is preliminary data.</text>
</comment>
<dbReference type="InterPro" id="IPR000979">
    <property type="entry name" value="Phosphodiesterase_MJ0936/Vps29"/>
</dbReference>
<dbReference type="InterPro" id="IPR024654">
    <property type="entry name" value="Calcineurin-like_PHP_lpxH"/>
</dbReference>
<dbReference type="Pfam" id="PF12850">
    <property type="entry name" value="Metallophos_2"/>
    <property type="match status" value="1"/>
</dbReference>
<evidence type="ECO:0000313" key="4">
    <source>
        <dbReference type="EMBL" id="GFP77986.1"/>
    </source>
</evidence>
<dbReference type="PANTHER" id="PTHR42850:SF2">
    <property type="entry name" value="BLL5683 PROTEIN"/>
    <property type="match status" value="1"/>
</dbReference>
<reference evidence="4 5" key="1">
    <citation type="submission" date="2020-07" db="EMBL/GenBank/DDBJ databases">
        <title>A new beta-1,3-glucan-decomposing anaerobic bacterium isolated from anoxic soil subjected to biological soil disinfestation.</title>
        <authorList>
            <person name="Ueki A."/>
            <person name="Tonouchi A."/>
        </authorList>
    </citation>
    <scope>NUCLEOTIDE SEQUENCE [LARGE SCALE GENOMIC DNA]</scope>
    <source>
        <strain evidence="4 5">TW1</strain>
    </source>
</reference>
<dbReference type="SUPFAM" id="SSF56300">
    <property type="entry name" value="Metallo-dependent phosphatases"/>
    <property type="match status" value="1"/>
</dbReference>
<name>A0A6V8SMJ1_9CLOT</name>
<evidence type="ECO:0000259" key="3">
    <source>
        <dbReference type="Pfam" id="PF12850"/>
    </source>
</evidence>
<dbReference type="PIRSF" id="PIRSF000883">
    <property type="entry name" value="Pesterase_MJ0912"/>
    <property type="match status" value="1"/>
</dbReference>
<dbReference type="GO" id="GO:0005737">
    <property type="term" value="C:cytoplasm"/>
    <property type="evidence" value="ECO:0007669"/>
    <property type="project" value="TreeGrafter"/>
</dbReference>
<dbReference type="NCBIfam" id="TIGR00040">
    <property type="entry name" value="yfcE"/>
    <property type="match status" value="1"/>
</dbReference>
<dbReference type="PANTHER" id="PTHR42850">
    <property type="entry name" value="METALLOPHOSPHOESTERASE"/>
    <property type="match status" value="1"/>
</dbReference>